<protein>
    <submittedName>
        <fullName evidence="2">Uncharacterized protein</fullName>
    </submittedName>
</protein>
<dbReference type="OrthoDB" id="10604574at2759"/>
<proteinExistence type="predicted"/>
<feature type="compositionally biased region" description="Acidic residues" evidence="1">
    <location>
        <begin position="217"/>
        <end position="227"/>
    </location>
</feature>
<evidence type="ECO:0000256" key="1">
    <source>
        <dbReference type="SAM" id="MobiDB-lite"/>
    </source>
</evidence>
<name>A0A1Y2CAM9_9FUNG</name>
<feature type="compositionally biased region" description="Acidic residues" evidence="1">
    <location>
        <begin position="177"/>
        <end position="202"/>
    </location>
</feature>
<gene>
    <name evidence="2" type="ORF">BCR33DRAFT_717109</name>
</gene>
<feature type="compositionally biased region" description="Basic and acidic residues" evidence="1">
    <location>
        <begin position="207"/>
        <end position="216"/>
    </location>
</feature>
<evidence type="ECO:0000313" key="2">
    <source>
        <dbReference type="EMBL" id="ORY43986.1"/>
    </source>
</evidence>
<sequence>MPSSLYSFAIQRPTAFKRNTNTRRSAVSTKRAFKKFNKQAQHNDSSDDESDIEYEIQVFEIPVRGRSQSHQSKRFIQETLQFQVSVLPASLSVITMTARMNSLNLVLLNTLKVTMTVNLIRMFRLTMLLIPILIPRWMMRRLSLTPILTLKLIWRGNLCDGSDDEVDANDVSLEGDWSGDESDSDSEVDSDLEYDVSDEEGGPEYLEIVHDGHDSDSDSDSESDEEGAFMYYAYNNPTIN</sequence>
<accession>A0A1Y2CAM9</accession>
<dbReference type="Proteomes" id="UP000193642">
    <property type="component" value="Unassembled WGS sequence"/>
</dbReference>
<comment type="caution">
    <text evidence="2">The sequence shown here is derived from an EMBL/GenBank/DDBJ whole genome shotgun (WGS) entry which is preliminary data.</text>
</comment>
<keyword evidence="3" id="KW-1185">Reference proteome</keyword>
<organism evidence="2 3">
    <name type="scientific">Rhizoclosmatium globosum</name>
    <dbReference type="NCBI Taxonomy" id="329046"/>
    <lineage>
        <taxon>Eukaryota</taxon>
        <taxon>Fungi</taxon>
        <taxon>Fungi incertae sedis</taxon>
        <taxon>Chytridiomycota</taxon>
        <taxon>Chytridiomycota incertae sedis</taxon>
        <taxon>Chytridiomycetes</taxon>
        <taxon>Chytridiales</taxon>
        <taxon>Chytriomycetaceae</taxon>
        <taxon>Rhizoclosmatium</taxon>
    </lineage>
</organism>
<feature type="region of interest" description="Disordered" evidence="1">
    <location>
        <begin position="169"/>
        <end position="240"/>
    </location>
</feature>
<dbReference type="AlphaFoldDB" id="A0A1Y2CAM9"/>
<evidence type="ECO:0000313" key="3">
    <source>
        <dbReference type="Proteomes" id="UP000193642"/>
    </source>
</evidence>
<reference evidence="2 3" key="1">
    <citation type="submission" date="2016-07" db="EMBL/GenBank/DDBJ databases">
        <title>Pervasive Adenine N6-methylation of Active Genes in Fungi.</title>
        <authorList>
            <consortium name="DOE Joint Genome Institute"/>
            <person name="Mondo S.J."/>
            <person name="Dannebaum R.O."/>
            <person name="Kuo R.C."/>
            <person name="Labutti K."/>
            <person name="Haridas S."/>
            <person name="Kuo A."/>
            <person name="Salamov A."/>
            <person name="Ahrendt S.R."/>
            <person name="Lipzen A."/>
            <person name="Sullivan W."/>
            <person name="Andreopoulos W.B."/>
            <person name="Clum A."/>
            <person name="Lindquist E."/>
            <person name="Daum C."/>
            <person name="Ramamoorthy G.K."/>
            <person name="Gryganskyi A."/>
            <person name="Culley D."/>
            <person name="Magnuson J.K."/>
            <person name="James T.Y."/>
            <person name="O'Malley M.A."/>
            <person name="Stajich J.E."/>
            <person name="Spatafora J.W."/>
            <person name="Visel A."/>
            <person name="Grigoriev I.V."/>
        </authorList>
    </citation>
    <scope>NUCLEOTIDE SEQUENCE [LARGE SCALE GENOMIC DNA]</scope>
    <source>
        <strain evidence="2 3">JEL800</strain>
    </source>
</reference>
<dbReference type="EMBL" id="MCGO01000023">
    <property type="protein sequence ID" value="ORY43986.1"/>
    <property type="molecule type" value="Genomic_DNA"/>
</dbReference>